<evidence type="ECO:0000256" key="6">
    <source>
        <dbReference type="ARBA" id="ARBA00022777"/>
    </source>
</evidence>
<comment type="similarity">
    <text evidence="1">Belongs to the methylthioribose kinase family.</text>
</comment>
<keyword evidence="5" id="KW-0547">Nucleotide-binding</keyword>
<dbReference type="NCBIfam" id="TIGR01767">
    <property type="entry name" value="MTRK"/>
    <property type="match status" value="1"/>
</dbReference>
<reference evidence="9" key="1">
    <citation type="submission" date="2019-08" db="EMBL/GenBank/DDBJ databases">
        <authorList>
            <person name="Kucharzyk K."/>
            <person name="Murdoch R.W."/>
            <person name="Higgins S."/>
            <person name="Loffler F."/>
        </authorList>
    </citation>
    <scope>NUCLEOTIDE SEQUENCE</scope>
</reference>
<gene>
    <name evidence="9" type="primary">mtnK_5</name>
    <name evidence="9" type="ORF">SDC9_76290</name>
</gene>
<dbReference type="GO" id="GO:0005524">
    <property type="term" value="F:ATP binding"/>
    <property type="evidence" value="ECO:0007669"/>
    <property type="project" value="UniProtKB-KW"/>
</dbReference>
<dbReference type="AlphaFoldDB" id="A0A644YN68"/>
<evidence type="ECO:0000256" key="5">
    <source>
        <dbReference type="ARBA" id="ARBA00022741"/>
    </source>
</evidence>
<dbReference type="PANTHER" id="PTHR34273:SF2">
    <property type="entry name" value="METHYLTHIORIBOSE KINASE"/>
    <property type="match status" value="1"/>
</dbReference>
<dbReference type="SUPFAM" id="SSF56112">
    <property type="entry name" value="Protein kinase-like (PK-like)"/>
    <property type="match status" value="1"/>
</dbReference>
<comment type="caution">
    <text evidence="9">The sequence shown here is derived from an EMBL/GenBank/DDBJ whole genome shotgun (WGS) entry which is preliminary data.</text>
</comment>
<organism evidence="9">
    <name type="scientific">bioreactor metagenome</name>
    <dbReference type="NCBI Taxonomy" id="1076179"/>
    <lineage>
        <taxon>unclassified sequences</taxon>
        <taxon>metagenomes</taxon>
        <taxon>ecological metagenomes</taxon>
    </lineage>
</organism>
<dbReference type="Gene3D" id="3.30.200.20">
    <property type="entry name" value="Phosphorylase Kinase, domain 1"/>
    <property type="match status" value="1"/>
</dbReference>
<keyword evidence="6 9" id="KW-0418">Kinase</keyword>
<dbReference type="InterPro" id="IPR011009">
    <property type="entry name" value="Kinase-like_dom_sf"/>
</dbReference>
<dbReference type="InterPro" id="IPR002575">
    <property type="entry name" value="Aminoglycoside_PTrfase"/>
</dbReference>
<dbReference type="EC" id="2.7.1.100" evidence="3"/>
<dbReference type="EMBL" id="VSSQ01005597">
    <property type="protein sequence ID" value="MPM29749.1"/>
    <property type="molecule type" value="Genomic_DNA"/>
</dbReference>
<dbReference type="InterPro" id="IPR009212">
    <property type="entry name" value="Methylthioribose_kinase"/>
</dbReference>
<evidence type="ECO:0000256" key="1">
    <source>
        <dbReference type="ARBA" id="ARBA00010165"/>
    </source>
</evidence>
<evidence type="ECO:0000256" key="7">
    <source>
        <dbReference type="ARBA" id="ARBA00022840"/>
    </source>
</evidence>
<name>A0A644YN68_9ZZZZ</name>
<dbReference type="Pfam" id="PF01636">
    <property type="entry name" value="APH"/>
    <property type="match status" value="1"/>
</dbReference>
<proteinExistence type="inferred from homology"/>
<keyword evidence="7" id="KW-0067">ATP-binding</keyword>
<evidence type="ECO:0000256" key="2">
    <source>
        <dbReference type="ARBA" id="ARBA00011738"/>
    </source>
</evidence>
<evidence type="ECO:0000313" key="9">
    <source>
        <dbReference type="EMBL" id="MPM29749.1"/>
    </source>
</evidence>
<evidence type="ECO:0000256" key="3">
    <source>
        <dbReference type="ARBA" id="ARBA00012128"/>
    </source>
</evidence>
<protein>
    <recommendedName>
        <fullName evidence="3">S-methyl-5-thioribose kinase</fullName>
        <ecNumber evidence="3">2.7.1.100</ecNumber>
    </recommendedName>
</protein>
<dbReference type="GO" id="GO:0046522">
    <property type="term" value="F:S-methyl-5-thioribose kinase activity"/>
    <property type="evidence" value="ECO:0007669"/>
    <property type="project" value="UniProtKB-EC"/>
</dbReference>
<comment type="subunit">
    <text evidence="2">Homodimer.</text>
</comment>
<accession>A0A644YN68</accession>
<dbReference type="PIRSF" id="PIRSF031134">
    <property type="entry name" value="MTRK"/>
    <property type="match status" value="1"/>
</dbReference>
<dbReference type="PANTHER" id="PTHR34273">
    <property type="entry name" value="METHYLTHIORIBOSE KINASE"/>
    <property type="match status" value="1"/>
</dbReference>
<keyword evidence="4 9" id="KW-0808">Transferase</keyword>
<evidence type="ECO:0000256" key="4">
    <source>
        <dbReference type="ARBA" id="ARBA00022679"/>
    </source>
</evidence>
<dbReference type="GO" id="GO:0009086">
    <property type="term" value="P:methionine biosynthetic process"/>
    <property type="evidence" value="ECO:0007669"/>
    <property type="project" value="InterPro"/>
</dbReference>
<evidence type="ECO:0000259" key="8">
    <source>
        <dbReference type="Pfam" id="PF01636"/>
    </source>
</evidence>
<dbReference type="Gene3D" id="3.90.1200.10">
    <property type="match status" value="1"/>
</dbReference>
<feature type="domain" description="Aminoglycoside phosphotransferase" evidence="8">
    <location>
        <begin position="35"/>
        <end position="275"/>
    </location>
</feature>
<sequence length="401" mass="45929">MSEFDQFFLMKAEDVKRYTLEVLHYFQLGDDIQCAEIGDGNINYVFRIWTEKDGRSVIVKQADKLLRSSGRPLDIYRNKIEAQILKLESRLAPNYIPEVFHYDETMAALSMEDISAYANLRKELMANHVYAHLSENLSTFLADVLLPTTDLVMDRQDKKKQVKFFVNPELCDITEDLVLTEPYYNYKNRNVVTEGNEAFVEEFLYHDQGLKAEVAKLRNGFMNNAQALLHGDLHSGSIFANEQGVKIIDPEFAFYGPMGYDIGNVIGNLFFSWGNKAFTMPEAGDAIAALEKTICELYDKTGEKLSAKYDETVQFELYRSPQFKKYYLDGVMADALGYAGTEMIRRVVGDSKVMEVTCVKDLSQRIAMERALIRQGIFLIKNRERIRSGLEITEAFRLILA</sequence>